<gene>
    <name evidence="1" type="ORF">HHX48_07515</name>
</gene>
<evidence type="ECO:0000313" key="1">
    <source>
        <dbReference type="EMBL" id="MBD3585577.1"/>
    </source>
</evidence>
<dbReference type="RefSeq" id="WP_191023778.1">
    <property type="nucleotide sequence ID" value="NZ_JABBXD010000003.1"/>
</dbReference>
<reference evidence="1 2" key="1">
    <citation type="submission" date="2020-04" db="EMBL/GenBank/DDBJ databases">
        <title>Salinimonas sp. HHU 13199.</title>
        <authorList>
            <person name="Cui X."/>
            <person name="Zhang D."/>
        </authorList>
    </citation>
    <scope>NUCLEOTIDE SEQUENCE [LARGE SCALE GENOMIC DNA]</scope>
    <source>
        <strain evidence="1 2">HHU 13199</strain>
    </source>
</reference>
<accession>A0ABR8LIJ9</accession>
<name>A0ABR8LIJ9_9ALTE</name>
<proteinExistence type="predicted"/>
<sequence length="136" mass="15583">MQTHFEENQATFSMIAAVACEIGEESNANRLVIAPDSPKSEALLDLAGTLDVDSITYLEKNNKCTLSMPVYEYEDDGLHQQFAYRYNISSPREYSKKTHVYEQAKNAVRNGAKSQVAFDMKLARRWFFSFFYKDVS</sequence>
<comment type="caution">
    <text evidence="1">The sequence shown here is derived from an EMBL/GenBank/DDBJ whole genome shotgun (WGS) entry which is preliminary data.</text>
</comment>
<keyword evidence="2" id="KW-1185">Reference proteome</keyword>
<organism evidence="1 2">
    <name type="scientific">Salinimonas profundi</name>
    <dbReference type="NCBI Taxonomy" id="2729140"/>
    <lineage>
        <taxon>Bacteria</taxon>
        <taxon>Pseudomonadati</taxon>
        <taxon>Pseudomonadota</taxon>
        <taxon>Gammaproteobacteria</taxon>
        <taxon>Alteromonadales</taxon>
        <taxon>Alteromonadaceae</taxon>
        <taxon>Alteromonas/Salinimonas group</taxon>
        <taxon>Salinimonas</taxon>
    </lineage>
</organism>
<dbReference type="EMBL" id="JABBXD010000003">
    <property type="protein sequence ID" value="MBD3585577.1"/>
    <property type="molecule type" value="Genomic_DNA"/>
</dbReference>
<evidence type="ECO:0000313" key="2">
    <source>
        <dbReference type="Proteomes" id="UP000624419"/>
    </source>
</evidence>
<dbReference type="Proteomes" id="UP000624419">
    <property type="component" value="Unassembled WGS sequence"/>
</dbReference>
<protein>
    <submittedName>
        <fullName evidence="1">Uncharacterized protein</fullName>
    </submittedName>
</protein>